<accession>A0A3L6N3M6</accession>
<protein>
    <submittedName>
        <fullName evidence="2">Uncharacterized protein</fullName>
    </submittedName>
</protein>
<name>A0A3L6N3M6_FUSOX</name>
<feature type="region of interest" description="Disordered" evidence="1">
    <location>
        <begin position="68"/>
        <end position="87"/>
    </location>
</feature>
<sequence length="87" mass="9828">MCGIVPFVKGLYEDLMEAIDDLFPNRSADSAPLINNRQPFQLQQPHRQAYTVTARPVAETHRRATERLEVRAASARMPSPPRGDPTR</sequence>
<proteinExistence type="predicted"/>
<gene>
    <name evidence="2" type="ORF">BFJ65_g13940</name>
</gene>
<reference evidence="2" key="1">
    <citation type="journal article" date="2018" name="Sci. Rep.">
        <title>Characterisation of pathogen-specific regions and novel effector candidates in Fusarium oxysporum f. sp. cepae.</title>
        <authorList>
            <person name="Armitage A.D."/>
            <person name="Taylor A."/>
            <person name="Sobczyk M.K."/>
            <person name="Baxter L."/>
            <person name="Greenfield B.P."/>
            <person name="Bates H.J."/>
            <person name="Wilson F."/>
            <person name="Jackson A.C."/>
            <person name="Ott S."/>
            <person name="Harrison R.J."/>
            <person name="Clarkson J.P."/>
        </authorList>
    </citation>
    <scope>NUCLEOTIDE SEQUENCE [LARGE SCALE GENOMIC DNA]</scope>
    <source>
        <strain evidence="2">FoC_Fus2</strain>
    </source>
</reference>
<dbReference type="Proteomes" id="UP000270866">
    <property type="component" value="Chromosome 11"/>
</dbReference>
<evidence type="ECO:0000256" key="1">
    <source>
        <dbReference type="SAM" id="MobiDB-lite"/>
    </source>
</evidence>
<dbReference type="EMBL" id="MRCU01000009">
    <property type="protein sequence ID" value="RKK12064.1"/>
    <property type="molecule type" value="Genomic_DNA"/>
</dbReference>
<dbReference type="AlphaFoldDB" id="A0A3L6N3M6"/>
<feature type="compositionally biased region" description="Pro residues" evidence="1">
    <location>
        <begin position="78"/>
        <end position="87"/>
    </location>
</feature>
<organism evidence="2">
    <name type="scientific">Fusarium oxysporum f. sp. cepae</name>
    <dbReference type="NCBI Taxonomy" id="396571"/>
    <lineage>
        <taxon>Eukaryota</taxon>
        <taxon>Fungi</taxon>
        <taxon>Dikarya</taxon>
        <taxon>Ascomycota</taxon>
        <taxon>Pezizomycotina</taxon>
        <taxon>Sordariomycetes</taxon>
        <taxon>Hypocreomycetidae</taxon>
        <taxon>Hypocreales</taxon>
        <taxon>Nectriaceae</taxon>
        <taxon>Fusarium</taxon>
        <taxon>Fusarium oxysporum species complex</taxon>
    </lineage>
</organism>
<evidence type="ECO:0000313" key="2">
    <source>
        <dbReference type="EMBL" id="RKK12064.1"/>
    </source>
</evidence>
<comment type="caution">
    <text evidence="2">The sequence shown here is derived from an EMBL/GenBank/DDBJ whole genome shotgun (WGS) entry which is preliminary data.</text>
</comment>